<dbReference type="SUPFAM" id="SSF51395">
    <property type="entry name" value="FMN-linked oxidoreductases"/>
    <property type="match status" value="1"/>
</dbReference>
<dbReference type="InterPro" id="IPR044152">
    <property type="entry name" value="YqjM-like"/>
</dbReference>
<evidence type="ECO:0000313" key="7">
    <source>
        <dbReference type="EMBL" id="NYZ22121.1"/>
    </source>
</evidence>
<dbReference type="CDD" id="cd02932">
    <property type="entry name" value="OYE_YqiM_FMN"/>
    <property type="match status" value="1"/>
</dbReference>
<evidence type="ECO:0000259" key="6">
    <source>
        <dbReference type="Pfam" id="PF00724"/>
    </source>
</evidence>
<comment type="cofactor">
    <cofactor evidence="1">
        <name>FMN</name>
        <dbReference type="ChEBI" id="CHEBI:58210"/>
    </cofactor>
</comment>
<dbReference type="Pfam" id="PF00724">
    <property type="entry name" value="Oxidored_FMN"/>
    <property type="match status" value="1"/>
</dbReference>
<feature type="domain" description="NADH:flavin oxidoreductase/NADH oxidase N-terminal" evidence="6">
    <location>
        <begin position="4"/>
        <end position="351"/>
    </location>
</feature>
<accession>A0ABX2TCP5</accession>
<dbReference type="PANTHER" id="PTHR43303:SF4">
    <property type="entry name" value="NADPH DEHYDROGENASE C23G7.10C-RELATED"/>
    <property type="match status" value="1"/>
</dbReference>
<evidence type="ECO:0000256" key="3">
    <source>
        <dbReference type="ARBA" id="ARBA00022643"/>
    </source>
</evidence>
<dbReference type="RefSeq" id="WP_180283901.1">
    <property type="nucleotide sequence ID" value="NZ_JABFDB010000015.1"/>
</dbReference>
<keyword evidence="4" id="KW-0521">NADP</keyword>
<reference evidence="7 8" key="1">
    <citation type="submission" date="2020-05" db="EMBL/GenBank/DDBJ databases">
        <title>Azospirillum oleiclasticum sp. nov, a nitrogen-fixing and heavy crude oil-emulsifying bacterium isolated from the crude oil of Yumen Oilfield.</title>
        <authorList>
            <person name="Wu D."/>
            <person name="Cai M."/>
            <person name="Zhang X."/>
        </authorList>
    </citation>
    <scope>NUCLEOTIDE SEQUENCE [LARGE SCALE GENOMIC DNA]</scope>
    <source>
        <strain evidence="7 8">ROY-1-1-2</strain>
    </source>
</reference>
<gene>
    <name evidence="7" type="ORF">HND93_20600</name>
</gene>
<sequence>MAFLFEPLALRGLALNNRIMISPMCQYQAREGIISGPWHRTHVGMMVLSGAGLAVMEATAVEAAGRISLGCIGLYNDQQEAALAGLVADVRRFSSTPLGIQLGHAGRKASAYPILDNRDGMFPADRSKGGGPLPVEAGAWAPYGPSPVPFDTHWQTPDMLDEEGMGRIKQAFAASTLRADRCGFDMIEIHGAHGYLLHSFLSRVSNKRDDAYGGSLQNRMRFPLEVVAAVRGALPGNKPLGVRINGSDWSPDGNSIEDAVAFAAELKGIGVDYVTVSGGGAAPNAIYPRQDPGYMVHLAEAVKRGTGITTVAVGTITSPVQADEIIRSGKADLVAIGRAFIDHPKWGWHAARELGVDWLPTGLQARVDPKYWPLKAIA</sequence>
<protein>
    <submittedName>
        <fullName evidence="7">NADH:flavin oxidoreductase/NADH oxidase</fullName>
    </submittedName>
</protein>
<dbReference type="InterPro" id="IPR013785">
    <property type="entry name" value="Aldolase_TIM"/>
</dbReference>
<dbReference type="PANTHER" id="PTHR43303">
    <property type="entry name" value="NADPH DEHYDROGENASE C23G7.10C-RELATED"/>
    <property type="match status" value="1"/>
</dbReference>
<evidence type="ECO:0000256" key="1">
    <source>
        <dbReference type="ARBA" id="ARBA00001917"/>
    </source>
</evidence>
<keyword evidence="3" id="KW-0288">FMN</keyword>
<evidence type="ECO:0000256" key="5">
    <source>
        <dbReference type="ARBA" id="ARBA00023002"/>
    </source>
</evidence>
<dbReference type="EMBL" id="JABFDB010000015">
    <property type="protein sequence ID" value="NYZ22121.1"/>
    <property type="molecule type" value="Genomic_DNA"/>
</dbReference>
<keyword evidence="5" id="KW-0560">Oxidoreductase</keyword>
<evidence type="ECO:0000313" key="8">
    <source>
        <dbReference type="Proteomes" id="UP000584642"/>
    </source>
</evidence>
<dbReference type="InterPro" id="IPR001155">
    <property type="entry name" value="OxRdtase_FMN_N"/>
</dbReference>
<name>A0ABX2TCP5_9PROT</name>
<evidence type="ECO:0000256" key="4">
    <source>
        <dbReference type="ARBA" id="ARBA00022857"/>
    </source>
</evidence>
<dbReference type="Proteomes" id="UP000584642">
    <property type="component" value="Unassembled WGS sequence"/>
</dbReference>
<evidence type="ECO:0000256" key="2">
    <source>
        <dbReference type="ARBA" id="ARBA00022630"/>
    </source>
</evidence>
<keyword evidence="8" id="KW-1185">Reference proteome</keyword>
<keyword evidence="2" id="KW-0285">Flavoprotein</keyword>
<organism evidence="7 8">
    <name type="scientific">Azospirillum oleiclasticum</name>
    <dbReference type="NCBI Taxonomy" id="2735135"/>
    <lineage>
        <taxon>Bacteria</taxon>
        <taxon>Pseudomonadati</taxon>
        <taxon>Pseudomonadota</taxon>
        <taxon>Alphaproteobacteria</taxon>
        <taxon>Rhodospirillales</taxon>
        <taxon>Azospirillaceae</taxon>
        <taxon>Azospirillum</taxon>
    </lineage>
</organism>
<proteinExistence type="predicted"/>
<dbReference type="Gene3D" id="3.20.20.70">
    <property type="entry name" value="Aldolase class I"/>
    <property type="match status" value="1"/>
</dbReference>
<comment type="caution">
    <text evidence="7">The sequence shown here is derived from an EMBL/GenBank/DDBJ whole genome shotgun (WGS) entry which is preliminary data.</text>
</comment>